<evidence type="ECO:0000313" key="5">
    <source>
        <dbReference type="Proteomes" id="UP001491310"/>
    </source>
</evidence>
<feature type="region of interest" description="Disordered" evidence="3">
    <location>
        <begin position="1"/>
        <end position="76"/>
    </location>
</feature>
<evidence type="ECO:0000313" key="4">
    <source>
        <dbReference type="EMBL" id="KAK9918193.1"/>
    </source>
</evidence>
<proteinExistence type="predicted"/>
<feature type="compositionally biased region" description="Pro residues" evidence="3">
    <location>
        <begin position="302"/>
        <end position="336"/>
    </location>
</feature>
<dbReference type="EMBL" id="JALJOT010000001">
    <property type="protein sequence ID" value="KAK9918193.1"/>
    <property type="molecule type" value="Genomic_DNA"/>
</dbReference>
<keyword evidence="2" id="KW-0963">Cytoplasm</keyword>
<feature type="compositionally biased region" description="Acidic residues" evidence="3">
    <location>
        <begin position="46"/>
        <end position="76"/>
    </location>
</feature>
<dbReference type="InterPro" id="IPR039900">
    <property type="entry name" value="Pat1-like"/>
</dbReference>
<evidence type="ECO:0008006" key="6">
    <source>
        <dbReference type="Google" id="ProtNLM"/>
    </source>
</evidence>
<feature type="compositionally biased region" description="Pro residues" evidence="3">
    <location>
        <begin position="404"/>
        <end position="415"/>
    </location>
</feature>
<protein>
    <recommendedName>
        <fullName evidence="6">mRNA decay factor PAT1 domain-containing protein</fullName>
    </recommendedName>
</protein>
<name>A0ABR2Z1Z5_9CHLO</name>
<sequence>MEGLEDGGETGDEKGRARTSGALEEGSVKVNGEPFDAGQYSFFGDLGDDGGLEDDVGGLEDGIEAPPEEEVLEDPDLGLIDGGNEEIEDLSYATMFANALDLDADTPQQPERLRMDDPVIERPTPSQASSIGGRAESLHSNFGQQIPPGPGLGNLSSPMPNASSWGGFGDASINAGTRSVLTAYDSPGLPGLSVPPLNQAPSPYDQLQGTGMPHYSPQPHESVLYPQQALPMAPQPGFQHQQQQAGPVKMAMAPGPQDQLGYQGMHPSALGGSLPAPNLMTPPQDRNFAGGSPMMANAGVPGPRPPPYGPPLHGPPPPLPISGPRPPPPPMHPPLMQPGNGSPLPGIYGSPGMMGPPQDMPYGPNHPPERPPYGRGARGDMGAWGRGPHDMHGRGPGGPHQGSFPPPGPGFMPPRPSREAQYGNGMLGRRRAFGSRHMSTDEIEQILRIQWKSLHSGVPYHEDYYYQAYVHKHRAGRNMRWFTPEGLRELGPNEKVGTEPTAYVKLEGLGKIPFSNIRRPRPLMDLEAKQSAPDEDGETEGADTAAVRRRLEDEPLLAARIVVEDCLSLLLDVDDIDRMWAASGAQRDNKAALCQRRSLLLQAVTRNLRIPDVPKLPAEGAGDGVFLRLMALPKGRGMLTRALRLLYAPLSLSETVPGGPVADPPSLQIAWALLRNVRTLFGRTSSVGQKGAPRPGAVNEEIAAQAVQRDIEVTSNMAVSAAELLKRLDSGTAVNGCMAALVAGDLLVAPGAGASRADSLLPLYVPGERAHERHAWLADLLIALLQRAQELGLAEYASERRAAPDNAAAADGKAWRSHFGVFFRLVLEHVSTLVEVFTMANAAGATEAAEYARQIVPVNLVRNLLPHATDSQREQLRAKLGLIS</sequence>
<keyword evidence="5" id="KW-1185">Reference proteome</keyword>
<reference evidence="4 5" key="1">
    <citation type="journal article" date="2024" name="Nat. Commun.">
        <title>Phylogenomics reveals the evolutionary origins of lichenization in chlorophyte algae.</title>
        <authorList>
            <person name="Puginier C."/>
            <person name="Libourel C."/>
            <person name="Otte J."/>
            <person name="Skaloud P."/>
            <person name="Haon M."/>
            <person name="Grisel S."/>
            <person name="Petersen M."/>
            <person name="Berrin J.G."/>
            <person name="Delaux P.M."/>
            <person name="Dal Grande F."/>
            <person name="Keller J."/>
        </authorList>
    </citation>
    <scope>NUCLEOTIDE SEQUENCE [LARGE SCALE GENOMIC DNA]</scope>
    <source>
        <strain evidence="4 5">SAG 216-7</strain>
    </source>
</reference>
<dbReference type="PANTHER" id="PTHR21551:SF0">
    <property type="entry name" value="PROTEIN ASSOCIATED WITH TOPO II RELATED-1, ISOFORM A"/>
    <property type="match status" value="1"/>
</dbReference>
<comment type="caution">
    <text evidence="4">The sequence shown here is derived from an EMBL/GenBank/DDBJ whole genome shotgun (WGS) entry which is preliminary data.</text>
</comment>
<accession>A0ABR2Z1Z5</accession>
<gene>
    <name evidence="4" type="ORF">WJX75_002165</name>
</gene>
<feature type="region of interest" description="Disordered" evidence="3">
    <location>
        <begin position="266"/>
        <end position="422"/>
    </location>
</feature>
<organism evidence="4 5">
    <name type="scientific">Coccomyxa subellipsoidea</name>
    <dbReference type="NCBI Taxonomy" id="248742"/>
    <lineage>
        <taxon>Eukaryota</taxon>
        <taxon>Viridiplantae</taxon>
        <taxon>Chlorophyta</taxon>
        <taxon>core chlorophytes</taxon>
        <taxon>Trebouxiophyceae</taxon>
        <taxon>Trebouxiophyceae incertae sedis</taxon>
        <taxon>Coccomyxaceae</taxon>
        <taxon>Coccomyxa</taxon>
    </lineage>
</organism>
<feature type="compositionally biased region" description="Acidic residues" evidence="3">
    <location>
        <begin position="1"/>
        <end position="10"/>
    </location>
</feature>
<evidence type="ECO:0000256" key="2">
    <source>
        <dbReference type="ARBA" id="ARBA00022490"/>
    </source>
</evidence>
<comment type="subcellular location">
    <subcellularLocation>
        <location evidence="1">Cytoplasm</location>
        <location evidence="1">P-body</location>
    </subcellularLocation>
</comment>
<evidence type="ECO:0000256" key="3">
    <source>
        <dbReference type="SAM" id="MobiDB-lite"/>
    </source>
</evidence>
<dbReference type="Proteomes" id="UP001491310">
    <property type="component" value="Unassembled WGS sequence"/>
</dbReference>
<evidence type="ECO:0000256" key="1">
    <source>
        <dbReference type="ARBA" id="ARBA00004201"/>
    </source>
</evidence>
<dbReference type="PANTHER" id="PTHR21551">
    <property type="entry name" value="TOPOISOMERASE II-ASSOCIATED PROTEIN PAT1"/>
    <property type="match status" value="1"/>
</dbReference>